<feature type="transmembrane region" description="Helical" evidence="1">
    <location>
        <begin position="458"/>
        <end position="480"/>
    </location>
</feature>
<keyword evidence="1" id="KW-0812">Transmembrane</keyword>
<protein>
    <submittedName>
        <fullName evidence="2">Uncharacterized protein</fullName>
    </submittedName>
</protein>
<keyword evidence="1" id="KW-0472">Membrane</keyword>
<name>A0AA97A4M4_9EURY</name>
<sequence length="487" mass="50321">MFKLNYHKSLTVLFTLFLFFGIIFPALADQTPPPPTHIYEISSGGTYDLSNYYLPAVIIVTTSEPITLDGTRGKLQKPFFILCNAGSNGVNLTLMDVNYYSEIPHPVGLSQEPYSALHFASGNNKLCLSGVNSINVYQPSDYTFSKQGAAIGVPVGVTLEISEIENGTGSLTVSGGPGGSGIGGGSGWGIDKIELGEPEITNGGDAGTIIIKSGTINAIGGIYASGIGGGWGGNGGNIIIEGGTVAAMGGERGSGIGGGNAGNVGTITISGGNVTAKGQKGGAGIGGGTCYNSTECNYDGTITLSGGVVLSQISTDDAGSGVNGFGAPFYWGKGATVGSGGVWSEIDPRDSIYTDHLYGGSGIQGEAMDGESYILQNITYFDEATELTLTYSVNSEKSDAVLPTIERLNLDFNAGFQPFSSLRWEDSDGKSYKPGAIVTKVDESGINMVSTSGSENTIWIVAVVGILSAIVLAGATYWYYSKNKNKQ</sequence>
<gene>
    <name evidence="2" type="ORF">MsAc7_15450</name>
</gene>
<proteinExistence type="predicted"/>
<evidence type="ECO:0000313" key="2">
    <source>
        <dbReference type="EMBL" id="WNY25973.1"/>
    </source>
</evidence>
<dbReference type="AlphaFoldDB" id="A0AA97A4M4"/>
<evidence type="ECO:0000313" key="3">
    <source>
        <dbReference type="Proteomes" id="UP001303587"/>
    </source>
</evidence>
<keyword evidence="3" id="KW-1185">Reference proteome</keyword>
<dbReference type="EMBL" id="CP131060">
    <property type="protein sequence ID" value="WNY25973.1"/>
    <property type="molecule type" value="Genomic_DNA"/>
</dbReference>
<reference evidence="2 3" key="1">
    <citation type="submission" date="2023-07" db="EMBL/GenBank/DDBJ databases">
        <title>Closed genoem sequence of Methanosarcinaceae archaeon Ac7.</title>
        <authorList>
            <person name="Poehlein A."/>
            <person name="Protasov E."/>
            <person name="Platt K."/>
            <person name="Reeh H."/>
            <person name="Daniel R."/>
            <person name="Brune A."/>
        </authorList>
    </citation>
    <scope>NUCLEOTIDE SEQUENCE [LARGE SCALE GENOMIC DNA]</scope>
    <source>
        <strain evidence="2 3">Ac7</strain>
    </source>
</reference>
<dbReference type="Proteomes" id="UP001303587">
    <property type="component" value="Chromosome"/>
</dbReference>
<keyword evidence="1" id="KW-1133">Transmembrane helix</keyword>
<accession>A0AA97A4M4</accession>
<organism evidence="2 3">
    <name type="scientific">Methanolapillus millepedarum</name>
    <dbReference type="NCBI Taxonomy" id="3028296"/>
    <lineage>
        <taxon>Archaea</taxon>
        <taxon>Methanobacteriati</taxon>
        <taxon>Methanobacteriota</taxon>
        <taxon>Stenosarchaea group</taxon>
        <taxon>Methanomicrobia</taxon>
        <taxon>Methanosarcinales</taxon>
        <taxon>Methanosarcinaceae</taxon>
        <taxon>Methanolapillus</taxon>
    </lineage>
</organism>
<evidence type="ECO:0000256" key="1">
    <source>
        <dbReference type="SAM" id="Phobius"/>
    </source>
</evidence>